<feature type="domain" description="Type I restriction modification DNA specificity" evidence="4">
    <location>
        <begin position="188"/>
        <end position="354"/>
    </location>
</feature>
<evidence type="ECO:0000256" key="2">
    <source>
        <dbReference type="ARBA" id="ARBA00022747"/>
    </source>
</evidence>
<dbReference type="GO" id="GO:0009307">
    <property type="term" value="P:DNA restriction-modification system"/>
    <property type="evidence" value="ECO:0007669"/>
    <property type="project" value="UniProtKB-KW"/>
</dbReference>
<dbReference type="SUPFAM" id="SSF116734">
    <property type="entry name" value="DNA methylase specificity domain"/>
    <property type="match status" value="2"/>
</dbReference>
<dbReference type="InterPro" id="IPR052021">
    <property type="entry name" value="Type-I_RS_S_subunit"/>
</dbReference>
<dbReference type="CDD" id="cd17253">
    <property type="entry name" value="RMtype1_S_Eco933I-TRD2-CR2_like"/>
    <property type="match status" value="1"/>
</dbReference>
<evidence type="ECO:0000313" key="5">
    <source>
        <dbReference type="EMBL" id="HEU00576.1"/>
    </source>
</evidence>
<evidence type="ECO:0000256" key="3">
    <source>
        <dbReference type="ARBA" id="ARBA00023125"/>
    </source>
</evidence>
<gene>
    <name evidence="5" type="ORF">ENH89_09515</name>
</gene>
<evidence type="ECO:0000313" key="6">
    <source>
        <dbReference type="Proteomes" id="UP000885680"/>
    </source>
</evidence>
<dbReference type="PANTHER" id="PTHR30408">
    <property type="entry name" value="TYPE-1 RESTRICTION ENZYME ECOKI SPECIFICITY PROTEIN"/>
    <property type="match status" value="1"/>
</dbReference>
<dbReference type="AlphaFoldDB" id="A0A9C9NFA8"/>
<protein>
    <recommendedName>
        <fullName evidence="4">Type I restriction modification DNA specificity domain-containing protein</fullName>
    </recommendedName>
</protein>
<dbReference type="GO" id="GO:0003677">
    <property type="term" value="F:DNA binding"/>
    <property type="evidence" value="ECO:0007669"/>
    <property type="project" value="UniProtKB-KW"/>
</dbReference>
<evidence type="ECO:0000256" key="1">
    <source>
        <dbReference type="ARBA" id="ARBA00010923"/>
    </source>
</evidence>
<comment type="caution">
    <text evidence="5">The sequence shown here is derived from an EMBL/GenBank/DDBJ whole genome shotgun (WGS) entry which is preliminary data.</text>
</comment>
<dbReference type="Pfam" id="PF01420">
    <property type="entry name" value="Methylase_S"/>
    <property type="match status" value="1"/>
</dbReference>
<proteinExistence type="inferred from homology"/>
<dbReference type="Proteomes" id="UP000885680">
    <property type="component" value="Unassembled WGS sequence"/>
</dbReference>
<dbReference type="PANTHER" id="PTHR30408:SF12">
    <property type="entry name" value="TYPE I RESTRICTION ENZYME MJAVIII SPECIFICITY SUBUNIT"/>
    <property type="match status" value="1"/>
</dbReference>
<name>A0A9C9NFA8_9HYPH</name>
<dbReference type="InterPro" id="IPR044946">
    <property type="entry name" value="Restrct_endonuc_typeI_TRD_sf"/>
</dbReference>
<organism evidence="5 6">
    <name type="scientific">Aurantimonas coralicida</name>
    <dbReference type="NCBI Taxonomy" id="182270"/>
    <lineage>
        <taxon>Bacteria</taxon>
        <taxon>Pseudomonadati</taxon>
        <taxon>Pseudomonadota</taxon>
        <taxon>Alphaproteobacteria</taxon>
        <taxon>Hyphomicrobiales</taxon>
        <taxon>Aurantimonadaceae</taxon>
        <taxon>Aurantimonas</taxon>
    </lineage>
</organism>
<sequence>MREKNLLSLSYGRIIRKNIDSNEGLLPASFETYQIVEPGNIVMRLTDLQNDKRSLRQGLVNERGIITSAYDALEVVENGDPRFWAYFFLALDLAKYYYSLGAGVRQSIKFSDFPNDWVAVADVHTQYRIADFLDNETSRIDCLIEKKKRLLSTLADARFTAISAAVTVGTDSNAQLIPTGSIYIPMVPNGWKVWRLKHLAQVKGGLTLGRTVKPGTPVSPTPYLRVANVQAGRLDLNDVAEIEATEGEIKRYSLQNGDVLMNEGGDNDKLGRGAVWRAEFSPCLNQNHVFSARPHDLAHSDWISLATNARYARDFFFLHSNQSTNLASISKTNIEKFPVAIPPREIMNGILSHISNKLELFNRASEMIQRSIDRLKEMRVSIITAAVTGKVNSEAYVQSENADLQMKRIQEAMRA</sequence>
<keyword evidence="3" id="KW-0238">DNA-binding</keyword>
<dbReference type="EMBL" id="DRGN01000133">
    <property type="protein sequence ID" value="HEU00576.1"/>
    <property type="molecule type" value="Genomic_DNA"/>
</dbReference>
<dbReference type="InterPro" id="IPR000055">
    <property type="entry name" value="Restrct_endonuc_typeI_TRD"/>
</dbReference>
<comment type="similarity">
    <text evidence="1">Belongs to the type-I restriction system S methylase family.</text>
</comment>
<accession>A0A9C9NFA8</accession>
<evidence type="ECO:0000259" key="4">
    <source>
        <dbReference type="Pfam" id="PF01420"/>
    </source>
</evidence>
<keyword evidence="2" id="KW-0680">Restriction system</keyword>
<reference evidence="5" key="1">
    <citation type="journal article" date="2020" name="mSystems">
        <title>Genome- and Community-Level Interaction Insights into Carbon Utilization and Element Cycling Functions of Hydrothermarchaeota in Hydrothermal Sediment.</title>
        <authorList>
            <person name="Zhou Z."/>
            <person name="Liu Y."/>
            <person name="Xu W."/>
            <person name="Pan J."/>
            <person name="Luo Z.H."/>
            <person name="Li M."/>
        </authorList>
    </citation>
    <scope>NUCLEOTIDE SEQUENCE</scope>
    <source>
        <strain evidence="5">HyVt-347</strain>
    </source>
</reference>
<dbReference type="Gene3D" id="3.90.220.20">
    <property type="entry name" value="DNA methylase specificity domains"/>
    <property type="match status" value="2"/>
</dbReference>